<dbReference type="Pfam" id="PF13409">
    <property type="entry name" value="GST_N_2"/>
    <property type="match status" value="1"/>
</dbReference>
<evidence type="ECO:0000256" key="4">
    <source>
        <dbReference type="ARBA" id="ARBA00047960"/>
    </source>
</evidence>
<dbReference type="InterPro" id="IPR036249">
    <property type="entry name" value="Thioredoxin-like_sf"/>
</dbReference>
<dbReference type="Gene3D" id="3.40.30.10">
    <property type="entry name" value="Glutaredoxin"/>
    <property type="match status" value="1"/>
</dbReference>
<dbReference type="EMBL" id="QGMK01000275">
    <property type="protein sequence ID" value="TVY82787.1"/>
    <property type="molecule type" value="Genomic_DNA"/>
</dbReference>
<dbReference type="InterPro" id="IPR036282">
    <property type="entry name" value="Glutathione-S-Trfase_C_sf"/>
</dbReference>
<dbReference type="GO" id="GO:0005634">
    <property type="term" value="C:nucleus"/>
    <property type="evidence" value="ECO:0007669"/>
    <property type="project" value="UniProtKB-ARBA"/>
</dbReference>
<comment type="caution">
    <text evidence="8">The sequence shown here is derived from an EMBL/GenBank/DDBJ whole genome shotgun (WGS) entry which is preliminary data.</text>
</comment>
<dbReference type="InterPro" id="IPR004046">
    <property type="entry name" value="GST_C"/>
</dbReference>
<dbReference type="PROSITE" id="PS50404">
    <property type="entry name" value="GST_NTER"/>
    <property type="match status" value="1"/>
</dbReference>
<evidence type="ECO:0000313" key="8">
    <source>
        <dbReference type="EMBL" id="TVY82787.1"/>
    </source>
</evidence>
<organism evidence="8 9">
    <name type="scientific">Lachnellula suecica</name>
    <dbReference type="NCBI Taxonomy" id="602035"/>
    <lineage>
        <taxon>Eukaryota</taxon>
        <taxon>Fungi</taxon>
        <taxon>Dikarya</taxon>
        <taxon>Ascomycota</taxon>
        <taxon>Pezizomycotina</taxon>
        <taxon>Leotiomycetes</taxon>
        <taxon>Helotiales</taxon>
        <taxon>Lachnaceae</taxon>
        <taxon>Lachnellula</taxon>
    </lineage>
</organism>
<dbReference type="GO" id="GO:0005737">
    <property type="term" value="C:cytoplasm"/>
    <property type="evidence" value="ECO:0007669"/>
    <property type="project" value="UniProtKB-ARBA"/>
</dbReference>
<dbReference type="GO" id="GO:0004364">
    <property type="term" value="F:glutathione transferase activity"/>
    <property type="evidence" value="ECO:0007669"/>
    <property type="project" value="UniProtKB-EC"/>
</dbReference>
<sequence>MSKPITLYSHGTGPNPWKVDLILRELNIPYETEWMDFADLKKEPFESKVSPNGRVPAIHDPNTNITLWESGAIIEYLVATYDKSAALTYTSSPEKYHVSQWLHFQMSGQGPYFGQAAWFWKFHQEQLPSAKERYFEQVKRVFYVLDKALKGKTWLVGDKCTIADLSFVTWDGMAAKMGIEKNYPDYYAWNQRLVARPSVQKMLKDKEAAMAAGH</sequence>
<dbReference type="AlphaFoldDB" id="A0A8T9CE26"/>
<dbReference type="InterPro" id="IPR004045">
    <property type="entry name" value="Glutathione_S-Trfase_N"/>
</dbReference>
<evidence type="ECO:0000256" key="1">
    <source>
        <dbReference type="ARBA" id="ARBA00007409"/>
    </source>
</evidence>
<reference evidence="8 9" key="1">
    <citation type="submission" date="2018-05" db="EMBL/GenBank/DDBJ databases">
        <title>Genome sequencing and assembly of the regulated plant pathogen Lachnellula willkommii and related sister species for the development of diagnostic species identification markers.</title>
        <authorList>
            <person name="Giroux E."/>
            <person name="Bilodeau G."/>
        </authorList>
    </citation>
    <scope>NUCLEOTIDE SEQUENCE [LARGE SCALE GENOMIC DNA]</scope>
    <source>
        <strain evidence="8 9">CBS 268.59</strain>
    </source>
</reference>
<dbReference type="InterPro" id="IPR010987">
    <property type="entry name" value="Glutathione-S-Trfase_C-like"/>
</dbReference>
<proteinExistence type="inferred from homology"/>
<dbReference type="SUPFAM" id="SSF47616">
    <property type="entry name" value="GST C-terminal domain-like"/>
    <property type="match status" value="1"/>
</dbReference>
<accession>A0A8T9CE26</accession>
<feature type="domain" description="GST N-terminal" evidence="6">
    <location>
        <begin position="3"/>
        <end position="85"/>
    </location>
</feature>
<gene>
    <name evidence="8" type="primary">tpcF_1</name>
    <name evidence="8" type="ORF">LSUE1_G002252</name>
</gene>
<evidence type="ECO:0000259" key="7">
    <source>
        <dbReference type="PROSITE" id="PS50405"/>
    </source>
</evidence>
<dbReference type="InterPro" id="IPR040079">
    <property type="entry name" value="Glutathione_S-Trfase"/>
</dbReference>
<feature type="domain" description="GST C-terminal" evidence="7">
    <location>
        <begin position="91"/>
        <end position="212"/>
    </location>
</feature>
<dbReference type="SFLD" id="SFLDG01151">
    <property type="entry name" value="Main.2:_Nu-like"/>
    <property type="match status" value="1"/>
</dbReference>
<dbReference type="Proteomes" id="UP000469558">
    <property type="component" value="Unassembled WGS sequence"/>
</dbReference>
<dbReference type="Gene3D" id="1.20.1050.10">
    <property type="match status" value="1"/>
</dbReference>
<evidence type="ECO:0000313" key="9">
    <source>
        <dbReference type="Proteomes" id="UP000469558"/>
    </source>
</evidence>
<dbReference type="SFLD" id="SFLDS00019">
    <property type="entry name" value="Glutathione_Transferase_(cytos"/>
    <property type="match status" value="1"/>
</dbReference>
<comment type="function">
    <text evidence="5">Involved in the oxidative stress response and detoxification.</text>
</comment>
<keyword evidence="9" id="KW-1185">Reference proteome</keyword>
<dbReference type="EC" id="2.5.1.18" evidence="2"/>
<evidence type="ECO:0000259" key="6">
    <source>
        <dbReference type="PROSITE" id="PS50404"/>
    </source>
</evidence>
<dbReference type="PROSITE" id="PS50405">
    <property type="entry name" value="GST_CTER"/>
    <property type="match status" value="1"/>
</dbReference>
<protein>
    <recommendedName>
        <fullName evidence="2">glutathione transferase</fullName>
        <ecNumber evidence="2">2.5.1.18</ecNumber>
    </recommendedName>
</protein>
<dbReference type="SFLD" id="SFLDG00358">
    <property type="entry name" value="Main_(cytGST)"/>
    <property type="match status" value="1"/>
</dbReference>
<dbReference type="PANTHER" id="PTHR44051">
    <property type="entry name" value="GLUTATHIONE S-TRANSFERASE-RELATED"/>
    <property type="match status" value="1"/>
</dbReference>
<dbReference type="FunFam" id="1.20.1050.130:FF:000016">
    <property type="entry name" value="Glutathione S-transferase 1"/>
    <property type="match status" value="1"/>
</dbReference>
<evidence type="ECO:0000256" key="3">
    <source>
        <dbReference type="ARBA" id="ARBA00022679"/>
    </source>
</evidence>
<dbReference type="SUPFAM" id="SSF52833">
    <property type="entry name" value="Thioredoxin-like"/>
    <property type="match status" value="1"/>
</dbReference>
<keyword evidence="3" id="KW-0808">Transferase</keyword>
<name>A0A8T9CE26_9HELO</name>
<dbReference type="OrthoDB" id="422574at2759"/>
<evidence type="ECO:0000256" key="5">
    <source>
        <dbReference type="ARBA" id="ARBA00060024"/>
    </source>
</evidence>
<dbReference type="Pfam" id="PF00043">
    <property type="entry name" value="GST_C"/>
    <property type="match status" value="1"/>
</dbReference>
<dbReference type="PANTHER" id="PTHR44051:SF3">
    <property type="entry name" value="TRANSCRIPTIONAL REGULATOR URE2"/>
    <property type="match status" value="1"/>
</dbReference>
<comment type="similarity">
    <text evidence="1">Belongs to the GST superfamily.</text>
</comment>
<evidence type="ECO:0000256" key="2">
    <source>
        <dbReference type="ARBA" id="ARBA00012452"/>
    </source>
</evidence>
<dbReference type="CDD" id="cd03048">
    <property type="entry name" value="GST_N_Ure2p_like"/>
    <property type="match status" value="1"/>
</dbReference>
<comment type="catalytic activity">
    <reaction evidence="4">
        <text>RX + glutathione = an S-substituted glutathione + a halide anion + H(+)</text>
        <dbReference type="Rhea" id="RHEA:16437"/>
        <dbReference type="ChEBI" id="CHEBI:15378"/>
        <dbReference type="ChEBI" id="CHEBI:16042"/>
        <dbReference type="ChEBI" id="CHEBI:17792"/>
        <dbReference type="ChEBI" id="CHEBI:57925"/>
        <dbReference type="ChEBI" id="CHEBI:90779"/>
        <dbReference type="EC" id="2.5.1.18"/>
    </reaction>
</comment>